<evidence type="ECO:0000256" key="6">
    <source>
        <dbReference type="SAM" id="MobiDB-lite"/>
    </source>
</evidence>
<dbReference type="GO" id="GO:0016705">
    <property type="term" value="F:oxidoreductase activity, acting on paired donors, with incorporation or reduction of molecular oxygen"/>
    <property type="evidence" value="ECO:0007669"/>
    <property type="project" value="InterPro"/>
</dbReference>
<keyword evidence="7" id="KW-0472">Membrane</keyword>
<keyword evidence="5" id="KW-0408">Iron</keyword>
<evidence type="ECO:0000256" key="1">
    <source>
        <dbReference type="ARBA" id="ARBA00001961"/>
    </source>
</evidence>
<dbReference type="GO" id="GO:0051213">
    <property type="term" value="F:dioxygenase activity"/>
    <property type="evidence" value="ECO:0007669"/>
    <property type="project" value="UniProtKB-KW"/>
</dbReference>
<dbReference type="SMART" id="SM00702">
    <property type="entry name" value="P4Hc"/>
    <property type="match status" value="1"/>
</dbReference>
<accession>A0A921Z0X7</accession>
<dbReference type="AlphaFoldDB" id="A0A921Z0X7"/>
<feature type="domain" description="Fe2OG dioxygenase" evidence="8">
    <location>
        <begin position="207"/>
        <end position="306"/>
    </location>
</feature>
<evidence type="ECO:0000259" key="8">
    <source>
        <dbReference type="PROSITE" id="PS51471"/>
    </source>
</evidence>
<gene>
    <name evidence="9" type="ORF">O3G_MSEX005784</name>
</gene>
<dbReference type="PANTHER" id="PTHR14650">
    <property type="entry name" value="PROLYL HYDROXYLASE-RELATED"/>
    <property type="match status" value="1"/>
</dbReference>
<keyword evidence="10" id="KW-1185">Reference proteome</keyword>
<feature type="region of interest" description="Disordered" evidence="6">
    <location>
        <begin position="1"/>
        <end position="20"/>
    </location>
</feature>
<evidence type="ECO:0000256" key="4">
    <source>
        <dbReference type="ARBA" id="ARBA00023002"/>
    </source>
</evidence>
<dbReference type="InterPro" id="IPR006620">
    <property type="entry name" value="Pro_4_hyd_alph"/>
</dbReference>
<dbReference type="GO" id="GO:0016020">
    <property type="term" value="C:membrane"/>
    <property type="evidence" value="ECO:0007669"/>
    <property type="project" value="TreeGrafter"/>
</dbReference>
<proteinExistence type="predicted"/>
<keyword evidence="7" id="KW-1133">Transmembrane helix</keyword>
<dbReference type="InterPro" id="IPR044862">
    <property type="entry name" value="Pro_4_hyd_alph_FE2OG_OXY"/>
</dbReference>
<keyword evidence="2" id="KW-0479">Metal-binding</keyword>
<comment type="cofactor">
    <cofactor evidence="1">
        <name>L-ascorbate</name>
        <dbReference type="ChEBI" id="CHEBI:38290"/>
    </cofactor>
</comment>
<dbReference type="InterPro" id="IPR039210">
    <property type="entry name" value="OGFOD3"/>
</dbReference>
<keyword evidence="4" id="KW-0560">Oxidoreductase</keyword>
<protein>
    <recommendedName>
        <fullName evidence="8">Fe2OG dioxygenase domain-containing protein</fullName>
    </recommendedName>
</protein>
<reference evidence="9" key="1">
    <citation type="journal article" date="2016" name="Insect Biochem. Mol. Biol.">
        <title>Multifaceted biological insights from a draft genome sequence of the tobacco hornworm moth, Manduca sexta.</title>
        <authorList>
            <person name="Kanost M.R."/>
            <person name="Arrese E.L."/>
            <person name="Cao X."/>
            <person name="Chen Y.R."/>
            <person name="Chellapilla S."/>
            <person name="Goldsmith M.R."/>
            <person name="Grosse-Wilde E."/>
            <person name="Heckel D.G."/>
            <person name="Herndon N."/>
            <person name="Jiang H."/>
            <person name="Papanicolaou A."/>
            <person name="Qu J."/>
            <person name="Soulages J.L."/>
            <person name="Vogel H."/>
            <person name="Walters J."/>
            <person name="Waterhouse R.M."/>
            <person name="Ahn S.J."/>
            <person name="Almeida F.C."/>
            <person name="An C."/>
            <person name="Aqrawi P."/>
            <person name="Bretschneider A."/>
            <person name="Bryant W.B."/>
            <person name="Bucks S."/>
            <person name="Chao H."/>
            <person name="Chevignon G."/>
            <person name="Christen J.M."/>
            <person name="Clarke D.F."/>
            <person name="Dittmer N.T."/>
            <person name="Ferguson L.C.F."/>
            <person name="Garavelou S."/>
            <person name="Gordon K.H.J."/>
            <person name="Gunaratna R.T."/>
            <person name="Han Y."/>
            <person name="Hauser F."/>
            <person name="He Y."/>
            <person name="Heidel-Fischer H."/>
            <person name="Hirsh A."/>
            <person name="Hu Y."/>
            <person name="Jiang H."/>
            <person name="Kalra D."/>
            <person name="Klinner C."/>
            <person name="Konig C."/>
            <person name="Kovar C."/>
            <person name="Kroll A.R."/>
            <person name="Kuwar S.S."/>
            <person name="Lee S.L."/>
            <person name="Lehman R."/>
            <person name="Li K."/>
            <person name="Li Z."/>
            <person name="Liang H."/>
            <person name="Lovelace S."/>
            <person name="Lu Z."/>
            <person name="Mansfield J.H."/>
            <person name="McCulloch K.J."/>
            <person name="Mathew T."/>
            <person name="Morton B."/>
            <person name="Muzny D.M."/>
            <person name="Neunemann D."/>
            <person name="Ongeri F."/>
            <person name="Pauchet Y."/>
            <person name="Pu L.L."/>
            <person name="Pyrousis I."/>
            <person name="Rao X.J."/>
            <person name="Redding A."/>
            <person name="Roesel C."/>
            <person name="Sanchez-Gracia A."/>
            <person name="Schaack S."/>
            <person name="Shukla A."/>
            <person name="Tetreau G."/>
            <person name="Wang Y."/>
            <person name="Xiong G.H."/>
            <person name="Traut W."/>
            <person name="Walsh T.K."/>
            <person name="Worley K.C."/>
            <person name="Wu D."/>
            <person name="Wu W."/>
            <person name="Wu Y.Q."/>
            <person name="Zhang X."/>
            <person name="Zou Z."/>
            <person name="Zucker H."/>
            <person name="Briscoe A.D."/>
            <person name="Burmester T."/>
            <person name="Clem R.J."/>
            <person name="Feyereisen R."/>
            <person name="Grimmelikhuijzen C.J.P."/>
            <person name="Hamodrakas S.J."/>
            <person name="Hansson B.S."/>
            <person name="Huguet E."/>
            <person name="Jermiin L.S."/>
            <person name="Lan Q."/>
            <person name="Lehman H.K."/>
            <person name="Lorenzen M."/>
            <person name="Merzendorfer H."/>
            <person name="Michalopoulos I."/>
            <person name="Morton D.B."/>
            <person name="Muthukrishnan S."/>
            <person name="Oakeshott J.G."/>
            <person name="Palmer W."/>
            <person name="Park Y."/>
            <person name="Passarelli A.L."/>
            <person name="Rozas J."/>
            <person name="Schwartz L.M."/>
            <person name="Smith W."/>
            <person name="Southgate A."/>
            <person name="Vilcinskas A."/>
            <person name="Vogt R."/>
            <person name="Wang P."/>
            <person name="Werren J."/>
            <person name="Yu X.Q."/>
            <person name="Zhou J.J."/>
            <person name="Brown S.J."/>
            <person name="Scherer S.E."/>
            <person name="Richards S."/>
            <person name="Blissard G.W."/>
        </authorList>
    </citation>
    <scope>NUCLEOTIDE SEQUENCE</scope>
</reference>
<evidence type="ECO:0000256" key="5">
    <source>
        <dbReference type="ARBA" id="ARBA00023004"/>
    </source>
</evidence>
<dbReference type="GO" id="GO:0005506">
    <property type="term" value="F:iron ion binding"/>
    <property type="evidence" value="ECO:0007669"/>
    <property type="project" value="InterPro"/>
</dbReference>
<feature type="compositionally biased region" description="Basic and acidic residues" evidence="6">
    <location>
        <begin position="1"/>
        <end position="14"/>
    </location>
</feature>
<evidence type="ECO:0000256" key="3">
    <source>
        <dbReference type="ARBA" id="ARBA00022964"/>
    </source>
</evidence>
<feature type="transmembrane region" description="Helical" evidence="7">
    <location>
        <begin position="46"/>
        <end position="64"/>
    </location>
</feature>
<dbReference type="EMBL" id="JH668364">
    <property type="protein sequence ID" value="KAG6448961.1"/>
    <property type="molecule type" value="Genomic_DNA"/>
</dbReference>
<evidence type="ECO:0000313" key="9">
    <source>
        <dbReference type="EMBL" id="KAG6448961.1"/>
    </source>
</evidence>
<dbReference type="PANTHER" id="PTHR14650:SF1">
    <property type="entry name" value="2-OXOGLUTARATE AND IRON-DEPENDENT OXYGENASE DOMAIN-CONTAINING PROTEIN 3"/>
    <property type="match status" value="1"/>
</dbReference>
<evidence type="ECO:0000256" key="7">
    <source>
        <dbReference type="SAM" id="Phobius"/>
    </source>
</evidence>
<dbReference type="PROSITE" id="PS51471">
    <property type="entry name" value="FE2OG_OXY"/>
    <property type="match status" value="1"/>
</dbReference>
<reference evidence="9" key="2">
    <citation type="submission" date="2020-12" db="EMBL/GenBank/DDBJ databases">
        <authorList>
            <person name="Kanost M."/>
        </authorList>
    </citation>
    <scope>NUCLEOTIDE SEQUENCE</scope>
</reference>
<comment type="caution">
    <text evidence="9">The sequence shown here is derived from an EMBL/GenBank/DDBJ whole genome shotgun (WGS) entry which is preliminary data.</text>
</comment>
<keyword evidence="7" id="KW-0812">Transmembrane</keyword>
<organism evidence="9 10">
    <name type="scientific">Manduca sexta</name>
    <name type="common">Tobacco hawkmoth</name>
    <name type="synonym">Tobacco hornworm</name>
    <dbReference type="NCBI Taxonomy" id="7130"/>
    <lineage>
        <taxon>Eukaryota</taxon>
        <taxon>Metazoa</taxon>
        <taxon>Ecdysozoa</taxon>
        <taxon>Arthropoda</taxon>
        <taxon>Hexapoda</taxon>
        <taxon>Insecta</taxon>
        <taxon>Pterygota</taxon>
        <taxon>Neoptera</taxon>
        <taxon>Endopterygota</taxon>
        <taxon>Lepidoptera</taxon>
        <taxon>Glossata</taxon>
        <taxon>Ditrysia</taxon>
        <taxon>Bombycoidea</taxon>
        <taxon>Sphingidae</taxon>
        <taxon>Sphinginae</taxon>
        <taxon>Sphingini</taxon>
        <taxon>Manduca</taxon>
    </lineage>
</organism>
<name>A0A921Z0X7_MANSE</name>
<evidence type="ECO:0000313" key="10">
    <source>
        <dbReference type="Proteomes" id="UP000791440"/>
    </source>
</evidence>
<dbReference type="GO" id="GO:0031418">
    <property type="term" value="F:L-ascorbic acid binding"/>
    <property type="evidence" value="ECO:0007669"/>
    <property type="project" value="InterPro"/>
</dbReference>
<dbReference type="Proteomes" id="UP000791440">
    <property type="component" value="Unassembled WGS sequence"/>
</dbReference>
<dbReference type="InterPro" id="IPR005123">
    <property type="entry name" value="Oxoglu/Fe-dep_dioxygenase_dom"/>
</dbReference>
<evidence type="ECO:0000256" key="2">
    <source>
        <dbReference type="ARBA" id="ARBA00022723"/>
    </source>
</evidence>
<keyword evidence="3" id="KW-0223">Dioxygenase</keyword>
<dbReference type="Pfam" id="PF13640">
    <property type="entry name" value="2OG-FeII_Oxy_3"/>
    <property type="match status" value="1"/>
</dbReference>
<sequence>MAEIMNRKGKEKNKNITKTDTSEEIKDVKVDAKDKSYVNKNLPLRILTRVVVTTSLLIVVYYTTQTQKVQPFAKQSELLLDGKVRTVECSSEYIEEVDKFQGCVPNRCKRVVNDKVITEEEAAVLLDIAKMGLQFGGSSGGASILDLHSGALSHGNHFINIYKNKDAKKLFNSFHFEIYRIVKEKVKFAVAYYFQVHPEKIYLTHPTFFSELTAKEAVTVHDEYWHPHVDKETYSSFHFTTLLYLNDFGVDFEGGRFVFIDNAVNRTIEPRKARVSMFTSGKENYHFVEKVTKGVRYAMTISFTCDIQYAIREPDLKKFLN</sequence>